<dbReference type="EMBL" id="PDXA01000014">
    <property type="protein sequence ID" value="RYN52400.1"/>
    <property type="molecule type" value="Genomic_DNA"/>
</dbReference>
<organism evidence="3 4">
    <name type="scientific">Alternaria tenuissima</name>
    <dbReference type="NCBI Taxonomy" id="119927"/>
    <lineage>
        <taxon>Eukaryota</taxon>
        <taxon>Fungi</taxon>
        <taxon>Dikarya</taxon>
        <taxon>Ascomycota</taxon>
        <taxon>Pezizomycotina</taxon>
        <taxon>Dothideomycetes</taxon>
        <taxon>Pleosporomycetidae</taxon>
        <taxon>Pleosporales</taxon>
        <taxon>Pleosporineae</taxon>
        <taxon>Pleosporaceae</taxon>
        <taxon>Alternaria</taxon>
        <taxon>Alternaria sect. Alternaria</taxon>
        <taxon>Alternaria alternata complex</taxon>
    </lineage>
</organism>
<dbReference type="PROSITE" id="PS00108">
    <property type="entry name" value="PROTEIN_KINASE_ST"/>
    <property type="match status" value="1"/>
</dbReference>
<evidence type="ECO:0000313" key="4">
    <source>
        <dbReference type="Proteomes" id="UP000292402"/>
    </source>
</evidence>
<gene>
    <name evidence="3" type="ORF">AA0114_g5185</name>
</gene>
<dbReference type="InterPro" id="IPR011009">
    <property type="entry name" value="Kinase-like_dom_sf"/>
</dbReference>
<dbReference type="CDD" id="cd00180">
    <property type="entry name" value="PKc"/>
    <property type="match status" value="1"/>
</dbReference>
<dbReference type="GO" id="GO:0005524">
    <property type="term" value="F:ATP binding"/>
    <property type="evidence" value="ECO:0007669"/>
    <property type="project" value="InterPro"/>
</dbReference>
<dbReference type="InterPro" id="IPR000719">
    <property type="entry name" value="Prot_kinase_dom"/>
</dbReference>
<dbReference type="AlphaFoldDB" id="A0A4Q4MJE0"/>
<dbReference type="GO" id="GO:0044773">
    <property type="term" value="P:mitotic DNA damage checkpoint signaling"/>
    <property type="evidence" value="ECO:0007669"/>
    <property type="project" value="TreeGrafter"/>
</dbReference>
<dbReference type="GO" id="GO:0005737">
    <property type="term" value="C:cytoplasm"/>
    <property type="evidence" value="ECO:0007669"/>
    <property type="project" value="TreeGrafter"/>
</dbReference>
<dbReference type="PANTHER" id="PTHR44167:SF24">
    <property type="entry name" value="SERINE_THREONINE-PROTEIN KINASE CHK2"/>
    <property type="match status" value="1"/>
</dbReference>
<dbReference type="Pfam" id="PF00069">
    <property type="entry name" value="Pkinase"/>
    <property type="match status" value="2"/>
</dbReference>
<proteinExistence type="predicted"/>
<sequence length="730" mass="81843">MATPSSVPTPSILWSNNNPQTQLQRWWSPPGRSENAFNVEYDTVGGDERKDWDGLDWTAQGGAATVFRVNLSQHGHGPSTIEVAMKRFSPLNNSRERTFMKQKVTEEIEAVKKMHHMHIIEVVGSFENPKHIGFFMLPWAEETLASFMYNIPTAGNNVKLEDGRDYRTVQYLVSTMGCLAHALKYVHEKGMKHKDIKPQNIMIDNGRVLLADFGLSKAVEKGNTTTYGPTGFSKRYAPKEVLDPQSGRTEKQDIFSLGCCFIEIFAVYKGKAPEDALGYDREAEDAAKKYADHVPQVLTWMKENLFTERCDVQLWNLVSRMLADDRHQRPSAAEVWEETVVMSSTRSENIHFCGACCMPVKSDTSPVPIGLPSAVDYTTKSGGPASRNSKLARKDATFSTVYETDEDVPFAWGRNLRITNQAALDAVQQRGHRSWFCRKIVFPKDGSMKEYHRALGAAAAEAEILNRLHTPDDHNHLVSLAGTYRRGRTSVLLIKPVANLDLKTYLSWIEEPHVASYHYADSAKLLRQSFGCLANAVKHIHSIGITHDNIRAQNVLVMTKDSPSVCLAEFGAAANKETPPLATYQASNMSESEYKEQSEYAPPEVQQTSKELDKAKDVFSLGIVFLEIETVRKGSTRQQMRDFLANTSPGYTAYLRFGQDDVKHRLGDWVRILVQQKGTLPRLAELLAQMLDIVPQSRPTIDKVWLEVSSCREDGFPLCGDFCLPPGICA</sequence>
<feature type="region of interest" description="Disordered" evidence="1">
    <location>
        <begin position="588"/>
        <end position="607"/>
    </location>
</feature>
<feature type="domain" description="Protein kinase" evidence="2">
    <location>
        <begin position="52"/>
        <end position="341"/>
    </location>
</feature>
<protein>
    <recommendedName>
        <fullName evidence="2">Protein kinase domain-containing protein</fullName>
    </recommendedName>
</protein>
<dbReference type="Gene3D" id="3.30.200.20">
    <property type="entry name" value="Phosphorylase Kinase, domain 1"/>
    <property type="match status" value="1"/>
</dbReference>
<dbReference type="GO" id="GO:0005634">
    <property type="term" value="C:nucleus"/>
    <property type="evidence" value="ECO:0007669"/>
    <property type="project" value="TreeGrafter"/>
</dbReference>
<evidence type="ECO:0000313" key="3">
    <source>
        <dbReference type="EMBL" id="RYN52400.1"/>
    </source>
</evidence>
<dbReference type="Gene3D" id="1.10.510.10">
    <property type="entry name" value="Transferase(Phosphotransferase) domain 1"/>
    <property type="match status" value="2"/>
</dbReference>
<dbReference type="SUPFAM" id="SSF56112">
    <property type="entry name" value="Protein kinase-like (PK-like)"/>
    <property type="match status" value="2"/>
</dbReference>
<feature type="domain" description="Protein kinase" evidence="2">
    <location>
        <begin position="387"/>
        <end position="716"/>
    </location>
</feature>
<dbReference type="GO" id="GO:0004674">
    <property type="term" value="F:protein serine/threonine kinase activity"/>
    <property type="evidence" value="ECO:0007669"/>
    <property type="project" value="TreeGrafter"/>
</dbReference>
<dbReference type="SMART" id="SM00220">
    <property type="entry name" value="S_TKc"/>
    <property type="match status" value="1"/>
</dbReference>
<accession>A0A4Q4MJE0</accession>
<name>A0A4Q4MJE0_9PLEO</name>
<comment type="caution">
    <text evidence="3">The sequence shown here is derived from an EMBL/GenBank/DDBJ whole genome shotgun (WGS) entry which is preliminary data.</text>
</comment>
<reference evidence="4" key="1">
    <citation type="journal article" date="2019" name="bioRxiv">
        <title>Genomics, evolutionary history and diagnostics of the Alternaria alternata species group including apple and Asian pear pathotypes.</title>
        <authorList>
            <person name="Armitage A.D."/>
            <person name="Cockerton H.M."/>
            <person name="Sreenivasaprasad S."/>
            <person name="Woodhall J.W."/>
            <person name="Lane C.R."/>
            <person name="Harrison R.J."/>
            <person name="Clarkson J.P."/>
        </authorList>
    </citation>
    <scope>NUCLEOTIDE SEQUENCE [LARGE SCALE GENOMIC DNA]</scope>
    <source>
        <strain evidence="4">FERA 1082</strain>
    </source>
</reference>
<dbReference type="PANTHER" id="PTHR44167">
    <property type="entry name" value="OVARIAN-SPECIFIC SERINE/THREONINE-PROTEIN KINASE LOK-RELATED"/>
    <property type="match status" value="1"/>
</dbReference>
<dbReference type="InterPro" id="IPR008271">
    <property type="entry name" value="Ser/Thr_kinase_AS"/>
</dbReference>
<evidence type="ECO:0000259" key="2">
    <source>
        <dbReference type="PROSITE" id="PS50011"/>
    </source>
</evidence>
<dbReference type="PROSITE" id="PS50011">
    <property type="entry name" value="PROTEIN_KINASE_DOM"/>
    <property type="match status" value="2"/>
</dbReference>
<evidence type="ECO:0000256" key="1">
    <source>
        <dbReference type="SAM" id="MobiDB-lite"/>
    </source>
</evidence>
<dbReference type="Proteomes" id="UP000292402">
    <property type="component" value="Unassembled WGS sequence"/>
</dbReference>